<protein>
    <submittedName>
        <fullName evidence="2">Uncharacterized protein</fullName>
    </submittedName>
</protein>
<dbReference type="EMBL" id="LRPB01000048">
    <property type="protein sequence ID" value="KYG79799.1"/>
    <property type="molecule type" value="Genomic_DNA"/>
</dbReference>
<evidence type="ECO:0000256" key="1">
    <source>
        <dbReference type="SAM" id="Phobius"/>
    </source>
</evidence>
<feature type="transmembrane region" description="Helical" evidence="1">
    <location>
        <begin position="12"/>
        <end position="31"/>
    </location>
</feature>
<evidence type="ECO:0000313" key="3">
    <source>
        <dbReference type="Proteomes" id="UP000075663"/>
    </source>
</evidence>
<organism evidence="2 3">
    <name type="scientific">Roseivirga seohaensis</name>
    <dbReference type="NCBI Taxonomy" id="1914963"/>
    <lineage>
        <taxon>Bacteria</taxon>
        <taxon>Pseudomonadati</taxon>
        <taxon>Bacteroidota</taxon>
        <taxon>Cytophagia</taxon>
        <taxon>Cytophagales</taxon>
        <taxon>Roseivirgaceae</taxon>
        <taxon>Roseivirga</taxon>
    </lineage>
</organism>
<reference evidence="2 3" key="1">
    <citation type="submission" date="2016-01" db="EMBL/GenBank/DDBJ databases">
        <title>Genome sequencing of Roseivirga seohaensis SW-152.</title>
        <authorList>
            <person name="Selvaratnam C."/>
            <person name="Thevarajoo S."/>
            <person name="Goh K.M."/>
            <person name="Ee R."/>
            <person name="Chan K.-G."/>
            <person name="Chong C.S."/>
        </authorList>
    </citation>
    <scope>NUCLEOTIDE SEQUENCE [LARGE SCALE GENOMIC DNA]</scope>
    <source>
        <strain evidence="2 3">SW-152</strain>
    </source>
</reference>
<gene>
    <name evidence="2" type="ORF">AWW67_10810</name>
</gene>
<dbReference type="Proteomes" id="UP000075663">
    <property type="component" value="Unassembled WGS sequence"/>
</dbReference>
<evidence type="ECO:0000313" key="2">
    <source>
        <dbReference type="EMBL" id="KYG79799.1"/>
    </source>
</evidence>
<keyword evidence="1" id="KW-0812">Transmembrane</keyword>
<comment type="caution">
    <text evidence="2">The sequence shown here is derived from an EMBL/GenBank/DDBJ whole genome shotgun (WGS) entry which is preliminary data.</text>
</comment>
<proteinExistence type="predicted"/>
<keyword evidence="1" id="KW-1133">Transmembrane helix</keyword>
<feature type="transmembrane region" description="Helical" evidence="1">
    <location>
        <begin position="51"/>
        <end position="75"/>
    </location>
</feature>
<keyword evidence="1" id="KW-0472">Membrane</keyword>
<dbReference type="STRING" id="1914963.AWW67_10810"/>
<dbReference type="AlphaFoldDB" id="A0A150XM25"/>
<sequence length="81" mass="9407">MNTRKHSILSIIIYVLITFLFSYHSFKLYIIHFGEDFMNSESFINSFSSVFNAKIAVIAQSVFRVIILISLILIVKSKKME</sequence>
<name>A0A150XM25_9BACT</name>
<accession>A0A150XM25</accession>